<evidence type="ECO:0000313" key="3">
    <source>
        <dbReference type="Proteomes" id="UP001341245"/>
    </source>
</evidence>
<sequence>MTAAWLDDHGEDGFAASLKRFGHFALSMDGILHIYNKAGELADAEAAVILDMTPDELFALNKLIRKKLRCEAPIIHLPIKTNEHNPSRMEIYQDIASVDRLDKPYRTLFGIIPLTEEEREADMTPNEYGRFRSSKDICSDKIELRTEAGDRAFTPKKQLFRKELIVDAPTTPVTEKKLIRYLSYKKNCIVVKLEADNQDDRPRTPKRTRGLSKRKNAREYSVSFPELAGGAPTNDDDINPSRLNFQALMRCLEDDEDMPVKEGWCMEWTMDDANNHRCVLKVDNDKRLQAMAAYIKAARDNVPDPRPIT</sequence>
<protein>
    <submittedName>
        <fullName evidence="2">Uncharacterized protein</fullName>
    </submittedName>
</protein>
<accession>A0ABR0TC67</accession>
<organism evidence="2 3">
    <name type="scientific">Aureobasidium pullulans</name>
    <name type="common">Black yeast</name>
    <name type="synonym">Pullularia pullulans</name>
    <dbReference type="NCBI Taxonomy" id="5580"/>
    <lineage>
        <taxon>Eukaryota</taxon>
        <taxon>Fungi</taxon>
        <taxon>Dikarya</taxon>
        <taxon>Ascomycota</taxon>
        <taxon>Pezizomycotina</taxon>
        <taxon>Dothideomycetes</taxon>
        <taxon>Dothideomycetidae</taxon>
        <taxon>Dothideales</taxon>
        <taxon>Saccotheciaceae</taxon>
        <taxon>Aureobasidium</taxon>
    </lineage>
</organism>
<comment type="caution">
    <text evidence="2">The sequence shown here is derived from an EMBL/GenBank/DDBJ whole genome shotgun (WGS) entry which is preliminary data.</text>
</comment>
<feature type="region of interest" description="Disordered" evidence="1">
    <location>
        <begin position="198"/>
        <end position="217"/>
    </location>
</feature>
<feature type="compositionally biased region" description="Basic residues" evidence="1">
    <location>
        <begin position="204"/>
        <end position="216"/>
    </location>
</feature>
<reference evidence="2 3" key="1">
    <citation type="submission" date="2023-11" db="EMBL/GenBank/DDBJ databases">
        <title>Draft genome sequence and annotation of the polyextremotolerant black yeast-like fungus Aureobasidium pullulans NRRL 62042.</title>
        <authorList>
            <person name="Dielentheis-Frenken M.R.E."/>
            <person name="Wibberg D."/>
            <person name="Blank L.M."/>
            <person name="Tiso T."/>
        </authorList>
    </citation>
    <scope>NUCLEOTIDE SEQUENCE [LARGE SCALE GENOMIC DNA]</scope>
    <source>
        <strain evidence="2 3">NRRL 62042</strain>
    </source>
</reference>
<dbReference type="EMBL" id="JASGXD010000013">
    <property type="protein sequence ID" value="KAK6001887.1"/>
    <property type="molecule type" value="Genomic_DNA"/>
</dbReference>
<name>A0ABR0TC67_AURPU</name>
<keyword evidence="3" id="KW-1185">Reference proteome</keyword>
<proteinExistence type="predicted"/>
<evidence type="ECO:0000256" key="1">
    <source>
        <dbReference type="SAM" id="MobiDB-lite"/>
    </source>
</evidence>
<gene>
    <name evidence="2" type="ORF">QM012_002377</name>
</gene>
<evidence type="ECO:0000313" key="2">
    <source>
        <dbReference type="EMBL" id="KAK6001887.1"/>
    </source>
</evidence>
<dbReference type="Proteomes" id="UP001341245">
    <property type="component" value="Unassembled WGS sequence"/>
</dbReference>